<reference evidence="3" key="1">
    <citation type="journal article" date="2019" name="Int. J. Syst. Evol. Microbiol.">
        <title>The Global Catalogue of Microorganisms (GCM) 10K type strain sequencing project: providing services to taxonomists for standard genome sequencing and annotation.</title>
        <authorList>
            <consortium name="The Broad Institute Genomics Platform"/>
            <consortium name="The Broad Institute Genome Sequencing Center for Infectious Disease"/>
            <person name="Wu L."/>
            <person name="Ma J."/>
        </authorList>
    </citation>
    <scope>NUCLEOTIDE SEQUENCE [LARGE SCALE GENOMIC DNA]</scope>
    <source>
        <strain evidence="3">CCUG 57401</strain>
    </source>
</reference>
<evidence type="ECO:0000313" key="2">
    <source>
        <dbReference type="EMBL" id="MFC5499678.1"/>
    </source>
</evidence>
<evidence type="ECO:0000256" key="1">
    <source>
        <dbReference type="SAM" id="SignalP"/>
    </source>
</evidence>
<dbReference type="Proteomes" id="UP001596037">
    <property type="component" value="Unassembled WGS sequence"/>
</dbReference>
<feature type="chain" id="PRO_5046006846" evidence="1">
    <location>
        <begin position="23"/>
        <end position="51"/>
    </location>
</feature>
<protein>
    <submittedName>
        <fullName evidence="2">Uncharacterized protein</fullName>
    </submittedName>
</protein>
<comment type="caution">
    <text evidence="2">The sequence shown here is derived from an EMBL/GenBank/DDBJ whole genome shotgun (WGS) entry which is preliminary data.</text>
</comment>
<name>A0ABW0NJD2_9BURK</name>
<evidence type="ECO:0000313" key="3">
    <source>
        <dbReference type="Proteomes" id="UP001596037"/>
    </source>
</evidence>
<keyword evidence="3" id="KW-1185">Reference proteome</keyword>
<feature type="signal peptide" evidence="1">
    <location>
        <begin position="1"/>
        <end position="22"/>
    </location>
</feature>
<gene>
    <name evidence="2" type="ORF">ACFPOE_19200</name>
</gene>
<sequence length="51" mass="5188">MNTRTLISTAAFLAIVAASILAAVASSVVPTEGADRAPYGFQSASVEPRHA</sequence>
<accession>A0ABW0NJD2</accession>
<proteinExistence type="predicted"/>
<keyword evidence="1" id="KW-0732">Signal</keyword>
<dbReference type="RefSeq" id="WP_376851890.1">
    <property type="nucleotide sequence ID" value="NZ_JBHSMF010000009.1"/>
</dbReference>
<organism evidence="2 3">
    <name type="scientific">Caenimonas terrae</name>
    <dbReference type="NCBI Taxonomy" id="696074"/>
    <lineage>
        <taxon>Bacteria</taxon>
        <taxon>Pseudomonadati</taxon>
        <taxon>Pseudomonadota</taxon>
        <taxon>Betaproteobacteria</taxon>
        <taxon>Burkholderiales</taxon>
        <taxon>Comamonadaceae</taxon>
        <taxon>Caenimonas</taxon>
    </lineage>
</organism>
<dbReference type="EMBL" id="JBHSMF010000009">
    <property type="protein sequence ID" value="MFC5499678.1"/>
    <property type="molecule type" value="Genomic_DNA"/>
</dbReference>